<feature type="transmembrane region" description="Helical" evidence="9">
    <location>
        <begin position="116"/>
        <end position="146"/>
    </location>
</feature>
<dbReference type="PANTHER" id="PTHR33451:SF3">
    <property type="entry name" value="MALATE-2H(+)_NA(+)-LACTATE ANTIPORTER"/>
    <property type="match status" value="1"/>
</dbReference>
<organism evidence="11 12">
    <name type="scientific">Vibrio ponticus</name>
    <dbReference type="NCBI Taxonomy" id="265668"/>
    <lineage>
        <taxon>Bacteria</taxon>
        <taxon>Pseudomonadati</taxon>
        <taxon>Pseudomonadota</taxon>
        <taxon>Gammaproteobacteria</taxon>
        <taxon>Vibrionales</taxon>
        <taxon>Vibrionaceae</taxon>
        <taxon>Vibrio</taxon>
    </lineage>
</organism>
<keyword evidence="2" id="KW-0813">Transport</keyword>
<keyword evidence="5 9" id="KW-0812">Transmembrane</keyword>
<evidence type="ECO:0000256" key="4">
    <source>
        <dbReference type="ARBA" id="ARBA00022475"/>
    </source>
</evidence>
<dbReference type="Proteomes" id="UP000186206">
    <property type="component" value="Unassembled WGS sequence"/>
</dbReference>
<evidence type="ECO:0000313" key="12">
    <source>
        <dbReference type="Proteomes" id="UP000186206"/>
    </source>
</evidence>
<feature type="transmembrane region" description="Helical" evidence="9">
    <location>
        <begin position="448"/>
        <end position="467"/>
    </location>
</feature>
<keyword evidence="4" id="KW-1003">Cell membrane</keyword>
<feature type="domain" description="Na+/H+ antiporter NhaC-like C-terminal" evidence="10">
    <location>
        <begin position="168"/>
        <end position="466"/>
    </location>
</feature>
<name>A0ABX3FNL9_9VIBR</name>
<evidence type="ECO:0000256" key="8">
    <source>
        <dbReference type="ARBA" id="ARBA00038435"/>
    </source>
</evidence>
<proteinExistence type="inferred from homology"/>
<comment type="similarity">
    <text evidence="8">Belongs to the NhaC Na(+)/H(+) (TC 2.A.35) antiporter family.</text>
</comment>
<gene>
    <name evidence="11" type="ORF">BIY21_20515</name>
</gene>
<feature type="transmembrane region" description="Helical" evidence="9">
    <location>
        <begin position="328"/>
        <end position="354"/>
    </location>
</feature>
<keyword evidence="12" id="KW-1185">Reference proteome</keyword>
<feature type="transmembrane region" description="Helical" evidence="9">
    <location>
        <begin position="408"/>
        <end position="428"/>
    </location>
</feature>
<feature type="transmembrane region" description="Helical" evidence="9">
    <location>
        <begin position="158"/>
        <end position="177"/>
    </location>
</feature>
<accession>A0ABX3FNL9</accession>
<feature type="transmembrane region" description="Helical" evidence="9">
    <location>
        <begin position="366"/>
        <end position="387"/>
    </location>
</feature>
<feature type="transmembrane region" description="Helical" evidence="9">
    <location>
        <begin position="23"/>
        <end position="56"/>
    </location>
</feature>
<feature type="transmembrane region" description="Helical" evidence="9">
    <location>
        <begin position="197"/>
        <end position="218"/>
    </location>
</feature>
<dbReference type="PANTHER" id="PTHR33451">
    <property type="entry name" value="MALATE-2H(+)/NA(+)-LACTATE ANTIPORTER"/>
    <property type="match status" value="1"/>
</dbReference>
<comment type="caution">
    <text evidence="11">The sequence shown here is derived from an EMBL/GenBank/DDBJ whole genome shotgun (WGS) entry which is preliminary data.</text>
</comment>
<feature type="transmembrane region" description="Helical" evidence="9">
    <location>
        <begin position="239"/>
        <end position="262"/>
    </location>
</feature>
<keyword evidence="7 9" id="KW-0472">Membrane</keyword>
<evidence type="ECO:0000256" key="2">
    <source>
        <dbReference type="ARBA" id="ARBA00022448"/>
    </source>
</evidence>
<evidence type="ECO:0000259" key="10">
    <source>
        <dbReference type="Pfam" id="PF03553"/>
    </source>
</evidence>
<dbReference type="RefSeq" id="WP_075647680.1">
    <property type="nucleotide sequence ID" value="NZ_AP019659.1"/>
</dbReference>
<dbReference type="InterPro" id="IPR018461">
    <property type="entry name" value="Na/H_Antiport_NhaC-like_C"/>
</dbReference>
<sequence length="482" mass="51295">MTEKSSLSHTVRPPTAVESFSCFAFLIGAIFFGIVIHGVSIGIIMVLATVVALIVGYRCGYQWKDIEQGIEQGIGDVIPVLTIVLGIGFTIATWMFSGTIPVSIYYLLSIVNPDYIVAFAFIACSATAVAIGTSWGTAGTIGVVMIGMGEIAGVHMPLLAGAVVAGSMFGQIFSPMSDMCNLASSINKISTYNTLKGTSYIVFPVTIISIVAYLFLGMSYNEEVATTTLSNNFSEQVEALFNVNPLAVLPLIILMGCAIKRLPVVPSMFGAGFLAIAIGVGLNGFSVIDGLKASWGGFSVDMIPASKDMIVSDQIRSLVGRGGIDSMAWMFTLMFCAMMFIGIFSKIGCLNVIVETLFGNMKKKSSLVFASVSATLVTAIATTESYISVIVPTELFKEKFKNAGLPRVSLSTATLSASAIFIPLIPWGSTGIYMSGVTGVSIMQLAPFAFFCWMPAIMTIVFGFLNFGAKDENEQLELAEEK</sequence>
<comment type="subcellular location">
    <subcellularLocation>
        <location evidence="1">Cell membrane</location>
        <topology evidence="1">Multi-pass membrane protein</topology>
    </subcellularLocation>
</comment>
<evidence type="ECO:0000313" key="11">
    <source>
        <dbReference type="EMBL" id="OLQ95809.1"/>
    </source>
</evidence>
<keyword evidence="6 9" id="KW-1133">Transmembrane helix</keyword>
<evidence type="ECO:0000256" key="6">
    <source>
        <dbReference type="ARBA" id="ARBA00022989"/>
    </source>
</evidence>
<dbReference type="InterPro" id="IPR052180">
    <property type="entry name" value="NhaC_Na-H+_Antiporter"/>
</dbReference>
<keyword evidence="3" id="KW-0050">Antiport</keyword>
<reference evidence="11 12" key="1">
    <citation type="submission" date="2016-09" db="EMBL/GenBank/DDBJ databases">
        <title>Genomic Taxonomy of the Vibrionaceae.</title>
        <authorList>
            <person name="Gonzalez-Castillo A."/>
            <person name="Gomez-Gil B."/>
            <person name="Enciso-Ibarra K."/>
        </authorList>
    </citation>
    <scope>NUCLEOTIDE SEQUENCE [LARGE SCALE GENOMIC DNA]</scope>
    <source>
        <strain evidence="11 12">CAIM 1731</strain>
    </source>
</reference>
<evidence type="ECO:0000256" key="1">
    <source>
        <dbReference type="ARBA" id="ARBA00004651"/>
    </source>
</evidence>
<evidence type="ECO:0000256" key="5">
    <source>
        <dbReference type="ARBA" id="ARBA00022692"/>
    </source>
</evidence>
<feature type="transmembrane region" description="Helical" evidence="9">
    <location>
        <begin position="77"/>
        <end position="96"/>
    </location>
</feature>
<dbReference type="EMBL" id="MJMI01000010">
    <property type="protein sequence ID" value="OLQ95809.1"/>
    <property type="molecule type" value="Genomic_DNA"/>
</dbReference>
<dbReference type="Pfam" id="PF03553">
    <property type="entry name" value="Na_H_antiporter"/>
    <property type="match status" value="1"/>
</dbReference>
<evidence type="ECO:0000256" key="3">
    <source>
        <dbReference type="ARBA" id="ARBA00022449"/>
    </source>
</evidence>
<protein>
    <recommendedName>
        <fullName evidence="10">Na+/H+ antiporter NhaC-like C-terminal domain-containing protein</fullName>
    </recommendedName>
</protein>
<feature type="transmembrane region" description="Helical" evidence="9">
    <location>
        <begin position="268"/>
        <end position="288"/>
    </location>
</feature>
<evidence type="ECO:0000256" key="7">
    <source>
        <dbReference type="ARBA" id="ARBA00023136"/>
    </source>
</evidence>
<evidence type="ECO:0000256" key="9">
    <source>
        <dbReference type="SAM" id="Phobius"/>
    </source>
</evidence>